<feature type="non-terminal residue" evidence="1">
    <location>
        <position position="1"/>
    </location>
</feature>
<dbReference type="InParanoid" id="A0A397R0C7"/>
<proteinExistence type="predicted"/>
<gene>
    <name evidence="1" type="ORF">EI71_01811</name>
</gene>
<dbReference type="Proteomes" id="UP000266506">
    <property type="component" value="Unassembled WGS sequence"/>
</dbReference>
<keyword evidence="2" id="KW-1185">Reference proteome</keyword>
<protein>
    <submittedName>
        <fullName evidence="1">Uncharacterized protein</fullName>
    </submittedName>
</protein>
<evidence type="ECO:0000313" key="1">
    <source>
        <dbReference type="EMBL" id="RIA64887.1"/>
    </source>
</evidence>
<reference evidence="1 2" key="1">
    <citation type="submission" date="2018-08" db="EMBL/GenBank/DDBJ databases">
        <title>Genomic Encyclopedia of Archaeal and Bacterial Type Strains, Phase II (KMG-II): from individual species to whole genera.</title>
        <authorList>
            <person name="Goeker M."/>
        </authorList>
    </citation>
    <scope>NUCLEOTIDE SEQUENCE [LARGE SCALE GENOMIC DNA]</scope>
    <source>
        <strain evidence="1 2">ATCC 27112</strain>
    </source>
</reference>
<dbReference type="AlphaFoldDB" id="A0A397R0C7"/>
<accession>A0A397R0C7</accession>
<sequence length="91" mass="10994">KRITYITWLILSELQIFYTRGNRKLIYKSIYVTHENLILSFVLMNGKKIDRVIVNNYKTKLPFLLKIDLFTKTQIIRSSKISIKQLYDFNY</sequence>
<name>A0A397R0C7_9MOLU</name>
<dbReference type="EMBL" id="QXEV01000032">
    <property type="protein sequence ID" value="RIA64887.1"/>
    <property type="molecule type" value="Genomic_DNA"/>
</dbReference>
<comment type="caution">
    <text evidence="1">The sequence shown here is derived from an EMBL/GenBank/DDBJ whole genome shotgun (WGS) entry which is preliminary data.</text>
</comment>
<evidence type="ECO:0000313" key="2">
    <source>
        <dbReference type="Proteomes" id="UP000266506"/>
    </source>
</evidence>
<organism evidence="1 2">
    <name type="scientific">Anaeroplasma bactoclasticum</name>
    <dbReference type="NCBI Taxonomy" id="2088"/>
    <lineage>
        <taxon>Bacteria</taxon>
        <taxon>Bacillati</taxon>
        <taxon>Mycoplasmatota</taxon>
        <taxon>Mollicutes</taxon>
        <taxon>Anaeroplasmatales</taxon>
        <taxon>Anaeroplasmataceae</taxon>
        <taxon>Anaeroplasma</taxon>
    </lineage>
</organism>